<proteinExistence type="predicted"/>
<organism evidence="1 2">
    <name type="scientific">Runella rosea</name>
    <dbReference type="NCBI Taxonomy" id="2259595"/>
    <lineage>
        <taxon>Bacteria</taxon>
        <taxon>Pseudomonadati</taxon>
        <taxon>Bacteroidota</taxon>
        <taxon>Cytophagia</taxon>
        <taxon>Cytophagales</taxon>
        <taxon>Spirosomataceae</taxon>
        <taxon>Runella</taxon>
    </lineage>
</organism>
<dbReference type="AlphaFoldDB" id="A0A344TCN0"/>
<evidence type="ECO:0000313" key="2">
    <source>
        <dbReference type="Proteomes" id="UP000251993"/>
    </source>
</evidence>
<dbReference type="Proteomes" id="UP000251993">
    <property type="component" value="Chromosome"/>
</dbReference>
<sequence>MSPEELKSALDQLPVRRLRVEAVVDELIACGFCRKEEIVIYPERSSAYFYERDVSEIEEVFNELTGTSWYRVNTPRDGLYDTLPERLFHRPTGRNKTDEQWEEIRNEEERQEDDARQFFLPFDNAITHQRVRIEQFEKQALAGQDKGFLKEFLAVFWPESAHLSLTDNQQASLFQITTIAHKAAGNLVWMRDCFEQLLGDSVKLDYESIVQSLPVEAPFMPLGEAALGVDTVIATPSLTDQFLCLKISIGPLTAHQMEGYVPNGRQRKMVDFLAGLLVPIELDWRLELLPQKSEDGFQLNNGSQAALLGFTTVL</sequence>
<dbReference type="EMBL" id="CP030850">
    <property type="protein sequence ID" value="AXE16401.1"/>
    <property type="molecule type" value="Genomic_DNA"/>
</dbReference>
<dbReference type="InterPro" id="IPR010732">
    <property type="entry name" value="T6SS_TssG-like"/>
</dbReference>
<protein>
    <recommendedName>
        <fullName evidence="3">Type VI secretion, VasB, ImpH, VC_A0111</fullName>
    </recommendedName>
</protein>
<reference evidence="1 2" key="1">
    <citation type="submission" date="2018-07" db="EMBL/GenBank/DDBJ databases">
        <title>Genome sequencing of Runella.</title>
        <authorList>
            <person name="Baek M.-G."/>
            <person name="Yi H."/>
        </authorList>
    </citation>
    <scope>NUCLEOTIDE SEQUENCE [LARGE SCALE GENOMIC DNA]</scope>
    <source>
        <strain evidence="1 2">HYN0085</strain>
    </source>
</reference>
<evidence type="ECO:0008006" key="3">
    <source>
        <dbReference type="Google" id="ProtNLM"/>
    </source>
</evidence>
<dbReference type="KEGG" id="run:DR864_00990"/>
<dbReference type="OrthoDB" id="1411058at2"/>
<gene>
    <name evidence="1" type="ORF">DR864_00990</name>
</gene>
<accession>A0A344TCN0</accession>
<dbReference type="Pfam" id="PF06996">
    <property type="entry name" value="T6SS_TssG"/>
    <property type="match status" value="1"/>
</dbReference>
<name>A0A344TCN0_9BACT</name>
<keyword evidence="2" id="KW-1185">Reference proteome</keyword>
<dbReference type="RefSeq" id="WP_114065188.1">
    <property type="nucleotide sequence ID" value="NZ_CP030850.1"/>
</dbReference>
<evidence type="ECO:0000313" key="1">
    <source>
        <dbReference type="EMBL" id="AXE16401.1"/>
    </source>
</evidence>